<evidence type="ECO:0000313" key="4">
    <source>
        <dbReference type="Proteomes" id="UP001629214"/>
    </source>
</evidence>
<dbReference type="InterPro" id="IPR011008">
    <property type="entry name" value="Dimeric_a/b-barrel"/>
</dbReference>
<dbReference type="PROSITE" id="PS51725">
    <property type="entry name" value="ABM"/>
    <property type="match status" value="1"/>
</dbReference>
<dbReference type="Pfam" id="PF03992">
    <property type="entry name" value="ABM"/>
    <property type="match status" value="1"/>
</dbReference>
<dbReference type="Gene3D" id="3.30.70.100">
    <property type="match status" value="1"/>
</dbReference>
<evidence type="ECO:0000259" key="2">
    <source>
        <dbReference type="PROSITE" id="PS51725"/>
    </source>
</evidence>
<dbReference type="RefSeq" id="WP_408169045.1">
    <property type="nucleotide sequence ID" value="NZ_JAQQFR010000010.1"/>
</dbReference>
<keyword evidence="3" id="KW-0503">Monooxygenase</keyword>
<dbReference type="Proteomes" id="UP001629214">
    <property type="component" value="Unassembled WGS sequence"/>
</dbReference>
<dbReference type="SUPFAM" id="SSF54909">
    <property type="entry name" value="Dimeric alpha+beta barrel"/>
    <property type="match status" value="1"/>
</dbReference>
<feature type="transmembrane region" description="Helical" evidence="1">
    <location>
        <begin position="123"/>
        <end position="141"/>
    </location>
</feature>
<evidence type="ECO:0000313" key="3">
    <source>
        <dbReference type="EMBL" id="MFL9879962.1"/>
    </source>
</evidence>
<dbReference type="GO" id="GO:0004497">
    <property type="term" value="F:monooxygenase activity"/>
    <property type="evidence" value="ECO:0007669"/>
    <property type="project" value="UniProtKB-KW"/>
</dbReference>
<keyword evidence="4" id="KW-1185">Reference proteome</keyword>
<keyword evidence="1" id="KW-1133">Transmembrane helix</keyword>
<protein>
    <submittedName>
        <fullName evidence="3">Antibiotic biosynthesis monooxygenase</fullName>
    </submittedName>
</protein>
<dbReference type="EMBL" id="JAQQFR010000010">
    <property type="protein sequence ID" value="MFL9879962.1"/>
    <property type="molecule type" value="Genomic_DNA"/>
</dbReference>
<evidence type="ECO:0000256" key="1">
    <source>
        <dbReference type="SAM" id="Phobius"/>
    </source>
</evidence>
<name>A0ABW8ZAH5_9BURK</name>
<gene>
    <name evidence="3" type="ORF">PQR63_16295</name>
</gene>
<dbReference type="PANTHER" id="PTHR40057:SF1">
    <property type="entry name" value="SLR1162 PROTEIN"/>
    <property type="match status" value="1"/>
</dbReference>
<keyword evidence="1" id="KW-0472">Membrane</keyword>
<comment type="caution">
    <text evidence="3">The sequence shown here is derived from an EMBL/GenBank/DDBJ whole genome shotgun (WGS) entry which is preliminary data.</text>
</comment>
<feature type="domain" description="ABM" evidence="2">
    <location>
        <begin position="10"/>
        <end position="99"/>
    </location>
</feature>
<dbReference type="InterPro" id="IPR038762">
    <property type="entry name" value="ABM_predict"/>
</dbReference>
<proteinExistence type="predicted"/>
<reference evidence="3 4" key="1">
    <citation type="journal article" date="2024" name="Chem. Sci.">
        <title>Discovery of megapolipeptins by genome mining of a Burkholderiales bacteria collection.</title>
        <authorList>
            <person name="Paulo B.S."/>
            <person name="Recchia M.J.J."/>
            <person name="Lee S."/>
            <person name="Fergusson C.H."/>
            <person name="Romanowski S.B."/>
            <person name="Hernandez A."/>
            <person name="Krull N."/>
            <person name="Liu D.Y."/>
            <person name="Cavanagh H."/>
            <person name="Bos A."/>
            <person name="Gray C.A."/>
            <person name="Murphy B.T."/>
            <person name="Linington R.G."/>
            <person name="Eustaquio A.S."/>
        </authorList>
    </citation>
    <scope>NUCLEOTIDE SEQUENCE [LARGE SCALE GENOMIC DNA]</scope>
    <source>
        <strain evidence="3 4">RL21-008-BIB-B</strain>
    </source>
</reference>
<dbReference type="PANTHER" id="PTHR40057">
    <property type="entry name" value="SLR1162 PROTEIN"/>
    <property type="match status" value="1"/>
</dbReference>
<feature type="transmembrane region" description="Helical" evidence="1">
    <location>
        <begin position="153"/>
        <end position="174"/>
    </location>
</feature>
<keyword evidence="1" id="KW-0812">Transmembrane</keyword>
<accession>A0ABW8ZAH5</accession>
<keyword evidence="3" id="KW-0560">Oxidoreductase</keyword>
<dbReference type="InterPro" id="IPR007138">
    <property type="entry name" value="ABM_dom"/>
</dbReference>
<sequence>MNSDQKPDMVTIVIQHDIRTGSQSDYEQWLKRILPIAAEAPGHRGVNVIKPPAGTNRYTVTIRFETLEYAEQWLASPARRDLIREAAPLMEQQEKVDTITGLEFWFTPPAGQPQKRAKPWKQFLLTLSVIYPLTLVLPWLLGPVFGAVPVLQHQLISKLIAAAIIVGLMTYVIMPRYTRLAQKWLFN</sequence>
<organism evidence="3 4">
    <name type="scientific">Herbaspirillum rhizosphaerae</name>
    <dbReference type="NCBI Taxonomy" id="346179"/>
    <lineage>
        <taxon>Bacteria</taxon>
        <taxon>Pseudomonadati</taxon>
        <taxon>Pseudomonadota</taxon>
        <taxon>Betaproteobacteria</taxon>
        <taxon>Burkholderiales</taxon>
        <taxon>Oxalobacteraceae</taxon>
        <taxon>Herbaspirillum</taxon>
    </lineage>
</organism>